<evidence type="ECO:0000313" key="1">
    <source>
        <dbReference type="EMBL" id="AFK90416.1"/>
    </source>
</evidence>
<organism evidence="1">
    <name type="scientific">Salmonella enterica subsp. salamae</name>
    <dbReference type="NCBI Taxonomy" id="59202"/>
    <lineage>
        <taxon>Bacteria</taxon>
        <taxon>Pseudomonadati</taxon>
        <taxon>Pseudomonadota</taxon>
        <taxon>Gammaproteobacteria</taxon>
        <taxon>Enterobacterales</taxon>
        <taxon>Enterobacteriaceae</taxon>
        <taxon>Salmonella</taxon>
    </lineage>
</organism>
<sequence length="60" mass="7152">MRFRINLFRMRGETGLRGRGGEKEYPGIIADYKNKLSQICGNWLFIKGRYYYLYKVKGII</sequence>
<accession>I3W489</accession>
<protein>
    <submittedName>
        <fullName evidence="1">Uncharacterized protein</fullName>
    </submittedName>
</protein>
<geneLocation type="plasmid" evidence="1">
    <name>pSGSC3045-121</name>
</geneLocation>
<dbReference type="AlphaFoldDB" id="I3W489"/>
<reference evidence="1" key="1">
    <citation type="submission" date="2012-01" db="EMBL/GenBank/DDBJ databases">
        <authorList>
            <person name="Summers A.O."/>
            <person name="Wireman J."/>
            <person name="Williams L.E."/>
        </authorList>
    </citation>
    <scope>NUCLEOTIDE SEQUENCE</scope>
    <source>
        <strain evidence="1">SGSC3045</strain>
        <plasmid evidence="1">pSGSC3045-121</plasmid>
    </source>
</reference>
<keyword evidence="1" id="KW-0614">Plasmid</keyword>
<dbReference type="EMBL" id="JQ418541">
    <property type="protein sequence ID" value="AFK90416.1"/>
    <property type="molecule type" value="Genomic_DNA"/>
</dbReference>
<name>I3W489_SALER</name>
<proteinExistence type="predicted"/>